<dbReference type="Proteomes" id="UP000245086">
    <property type="component" value="Unassembled WGS sequence"/>
</dbReference>
<keyword evidence="3" id="KW-1185">Reference proteome</keyword>
<reference evidence="2 3" key="1">
    <citation type="journal article" date="2018" name="Genome Announc.">
        <title>Draft Genome Sequence of "Candidatus Phycosocius bacilliformis," an Alphaproteobacterial Ectosymbiont of the Hydrocarbon-Producing Green Alga Botryococcus braunii.</title>
        <authorList>
            <person name="Tanabe Y."/>
            <person name="Yamaguchi H."/>
            <person name="Watanabe M.M."/>
        </authorList>
    </citation>
    <scope>NUCLEOTIDE SEQUENCE [LARGE SCALE GENOMIC DNA]</scope>
    <source>
        <strain evidence="2 3">BOTRYCO-2</strain>
    </source>
</reference>
<keyword evidence="1" id="KW-0732">Signal</keyword>
<dbReference type="Pfam" id="PF09411">
    <property type="entry name" value="PagL"/>
    <property type="match status" value="1"/>
</dbReference>
<dbReference type="AlphaFoldDB" id="A0A2P2EAT0"/>
<sequence>MARFELCKLFVVSCLLGCVTLYAPARAEVSEVRGAVLAHNVETNVSKNAHKEGGPDVQLEVLWESPNWLGFAFSPRPSAVISLNTQGETSFAGVGLDWRIPLGKKISLDPYLGYIIHNGDPLDNPYPPADSVRRAKFNAEELALGSRDLFRLGFALGYQHNDQWTSYVVYEHLSHGHILGGSKNQGIDNVGLRLGRTF</sequence>
<dbReference type="InterPro" id="IPR018550">
    <property type="entry name" value="Lipid-A_deacylase-rel"/>
</dbReference>
<accession>A0A2P2EAT0</accession>
<comment type="caution">
    <text evidence="2">The sequence shown here is derived from an EMBL/GenBank/DDBJ whole genome shotgun (WGS) entry which is preliminary data.</text>
</comment>
<gene>
    <name evidence="2" type="ORF">PbB2_01849</name>
</gene>
<feature type="signal peptide" evidence="1">
    <location>
        <begin position="1"/>
        <end position="27"/>
    </location>
</feature>
<evidence type="ECO:0008006" key="4">
    <source>
        <dbReference type="Google" id="ProtNLM"/>
    </source>
</evidence>
<name>A0A2P2EAT0_9PROT</name>
<dbReference type="Gene3D" id="2.40.160.20">
    <property type="match status" value="1"/>
</dbReference>
<feature type="chain" id="PRO_5015174419" description="Acyloxyacyl hydrolase" evidence="1">
    <location>
        <begin position="28"/>
        <end position="198"/>
    </location>
</feature>
<dbReference type="RefSeq" id="WP_192576267.1">
    <property type="nucleotide sequence ID" value="NZ_BFBR01000005.1"/>
</dbReference>
<evidence type="ECO:0000313" key="2">
    <source>
        <dbReference type="EMBL" id="GBF58177.1"/>
    </source>
</evidence>
<evidence type="ECO:0000313" key="3">
    <source>
        <dbReference type="Proteomes" id="UP000245086"/>
    </source>
</evidence>
<proteinExistence type="predicted"/>
<evidence type="ECO:0000256" key="1">
    <source>
        <dbReference type="SAM" id="SignalP"/>
    </source>
</evidence>
<organism evidence="2 3">
    <name type="scientific">Candidatus Phycosocius bacilliformis</name>
    <dbReference type="NCBI Taxonomy" id="1445552"/>
    <lineage>
        <taxon>Bacteria</taxon>
        <taxon>Pseudomonadati</taxon>
        <taxon>Pseudomonadota</taxon>
        <taxon>Alphaproteobacteria</taxon>
        <taxon>Caulobacterales</taxon>
        <taxon>Caulobacterales incertae sedis</taxon>
        <taxon>Candidatus Phycosocius</taxon>
    </lineage>
</organism>
<dbReference type="EMBL" id="BFBR01000005">
    <property type="protein sequence ID" value="GBF58177.1"/>
    <property type="molecule type" value="Genomic_DNA"/>
</dbReference>
<protein>
    <recommendedName>
        <fullName evidence="4">Acyloxyacyl hydrolase</fullName>
    </recommendedName>
</protein>